<dbReference type="InterPro" id="IPR027389">
    <property type="entry name" value="B_mannosylTrfase_Bre-3/Egh"/>
</dbReference>
<evidence type="ECO:0000256" key="2">
    <source>
        <dbReference type="SAM" id="Phobius"/>
    </source>
</evidence>
<proteinExistence type="predicted"/>
<dbReference type="AlphaFoldDB" id="A0ABD5SBP1"/>
<feature type="transmembrane region" description="Helical" evidence="2">
    <location>
        <begin position="254"/>
        <end position="280"/>
    </location>
</feature>
<keyword evidence="2" id="KW-0812">Transmembrane</keyword>
<dbReference type="Proteomes" id="UP001596442">
    <property type="component" value="Unassembled WGS sequence"/>
</dbReference>
<dbReference type="Pfam" id="PF13632">
    <property type="entry name" value="Glyco_trans_2_3"/>
    <property type="match status" value="1"/>
</dbReference>
<feature type="compositionally biased region" description="Acidic residues" evidence="1">
    <location>
        <begin position="365"/>
        <end position="375"/>
    </location>
</feature>
<feature type="transmembrane region" description="Helical" evidence="2">
    <location>
        <begin position="315"/>
        <end position="336"/>
    </location>
</feature>
<keyword evidence="4" id="KW-0808">Transferase</keyword>
<dbReference type="InterPro" id="IPR029044">
    <property type="entry name" value="Nucleotide-diphossugar_trans"/>
</dbReference>
<feature type="domain" description="Glycosyltransferase 2-like" evidence="3">
    <location>
        <begin position="104"/>
        <end position="295"/>
    </location>
</feature>
<reference evidence="4 5" key="1">
    <citation type="journal article" date="2019" name="Int. J. Syst. Evol. Microbiol.">
        <title>The Global Catalogue of Microorganisms (GCM) 10K type strain sequencing project: providing services to taxonomists for standard genome sequencing and annotation.</title>
        <authorList>
            <consortium name="The Broad Institute Genomics Platform"/>
            <consortium name="The Broad Institute Genome Sequencing Center for Infectious Disease"/>
            <person name="Wu L."/>
            <person name="Ma J."/>
        </authorList>
    </citation>
    <scope>NUCLEOTIDE SEQUENCE [LARGE SCALE GENOMIC DNA]</scope>
    <source>
        <strain evidence="4 5">CGMCC 1.3239</strain>
    </source>
</reference>
<accession>A0ABD5SBP1</accession>
<keyword evidence="2" id="KW-0472">Membrane</keyword>
<evidence type="ECO:0000256" key="1">
    <source>
        <dbReference type="SAM" id="MobiDB-lite"/>
    </source>
</evidence>
<dbReference type="PANTHER" id="PTHR16779:SF1">
    <property type="entry name" value="BETA-1,4-MANNOSYLTRANSFERASE EGH"/>
    <property type="match status" value="1"/>
</dbReference>
<dbReference type="PANTHER" id="PTHR16779">
    <property type="entry name" value="BETA-1,4-MANNOSYLTRANSFERASE EGH"/>
    <property type="match status" value="1"/>
</dbReference>
<organism evidence="4 5">
    <name type="scientific">Halorubrum tibetense</name>
    <dbReference type="NCBI Taxonomy" id="175631"/>
    <lineage>
        <taxon>Archaea</taxon>
        <taxon>Methanobacteriati</taxon>
        <taxon>Methanobacteriota</taxon>
        <taxon>Stenosarchaea group</taxon>
        <taxon>Halobacteria</taxon>
        <taxon>Halobacteriales</taxon>
        <taxon>Haloferacaceae</taxon>
        <taxon>Halorubrum</taxon>
    </lineage>
</organism>
<evidence type="ECO:0000313" key="4">
    <source>
        <dbReference type="EMBL" id="MFC6753746.1"/>
    </source>
</evidence>
<dbReference type="EC" id="2.4.-.-" evidence="4"/>
<dbReference type="InterPro" id="IPR001173">
    <property type="entry name" value="Glyco_trans_2-like"/>
</dbReference>
<keyword evidence="4" id="KW-0328">Glycosyltransferase</keyword>
<protein>
    <submittedName>
        <fullName evidence="4">Glycosyltransferase</fullName>
        <ecNumber evidence="4">2.4.-.-</ecNumber>
    </submittedName>
</protein>
<sequence>MSAAFWLFETSVLAPGKESDESAFEWGPGDVQVRISTIAAADIVQTTVNTLPEAVTDVHVIAEAPIDVEGATVHVVPDDFECAAGHKGRALEWARRHVPCRKEYVLFLDEDTLVTEFEGLPDDDVVQFTELPLYTGSRWAYLCEVFRIGYQCEQRAFARFAYPLYVWGGGIAIRRSVEEQVTWDRRTITEDTAFVWTAAAELGISMSVVDTRFRNQAPPSIRGMIRQRRRWMSGTREDGNMLPPTYRALISVRAVVWALSPLIVILGALTTLVPGVTVLAGTYVDWLVLVMLVFLHFVTWVGASVYGFGVGTTTLAVVLTIPIVLLNTVGALWGFLSPTRAFTVTPKVTAERIERSHPTFRDSDGDLEETIDQESNDMPLDPRRL</sequence>
<dbReference type="RefSeq" id="WP_379781640.1">
    <property type="nucleotide sequence ID" value="NZ_JBHSWW010000137.1"/>
</dbReference>
<comment type="caution">
    <text evidence="4">The sequence shown here is derived from an EMBL/GenBank/DDBJ whole genome shotgun (WGS) entry which is preliminary data.</text>
</comment>
<evidence type="ECO:0000259" key="3">
    <source>
        <dbReference type="Pfam" id="PF13632"/>
    </source>
</evidence>
<name>A0ABD5SBP1_9EURY</name>
<gene>
    <name evidence="4" type="ORF">ACFQEU_09775</name>
</gene>
<feature type="transmembrane region" description="Helical" evidence="2">
    <location>
        <begin position="286"/>
        <end position="308"/>
    </location>
</feature>
<feature type="region of interest" description="Disordered" evidence="1">
    <location>
        <begin position="358"/>
        <end position="385"/>
    </location>
</feature>
<evidence type="ECO:0000313" key="5">
    <source>
        <dbReference type="Proteomes" id="UP001596442"/>
    </source>
</evidence>
<keyword evidence="5" id="KW-1185">Reference proteome</keyword>
<keyword evidence="2" id="KW-1133">Transmembrane helix</keyword>
<dbReference type="SUPFAM" id="SSF53448">
    <property type="entry name" value="Nucleotide-diphospho-sugar transferases"/>
    <property type="match status" value="1"/>
</dbReference>
<dbReference type="GO" id="GO:0016757">
    <property type="term" value="F:glycosyltransferase activity"/>
    <property type="evidence" value="ECO:0007669"/>
    <property type="project" value="UniProtKB-KW"/>
</dbReference>
<dbReference type="EMBL" id="JBHSWW010000137">
    <property type="protein sequence ID" value="MFC6753746.1"/>
    <property type="molecule type" value="Genomic_DNA"/>
</dbReference>